<evidence type="ECO:0000256" key="6">
    <source>
        <dbReference type="ARBA" id="ARBA00023237"/>
    </source>
</evidence>
<evidence type="ECO:0000256" key="5">
    <source>
        <dbReference type="ARBA" id="ARBA00023136"/>
    </source>
</evidence>
<dbReference type="GO" id="GO:0015562">
    <property type="term" value="F:efflux transmembrane transporter activity"/>
    <property type="evidence" value="ECO:0007669"/>
    <property type="project" value="InterPro"/>
</dbReference>
<organism evidence="7">
    <name type="scientific">termite gut metagenome</name>
    <dbReference type="NCBI Taxonomy" id="433724"/>
    <lineage>
        <taxon>unclassified sequences</taxon>
        <taxon>metagenomes</taxon>
        <taxon>organismal metagenomes</taxon>
    </lineage>
</organism>
<dbReference type="EMBL" id="SNRY01000050">
    <property type="protein sequence ID" value="KAA6349282.1"/>
    <property type="molecule type" value="Genomic_DNA"/>
</dbReference>
<keyword evidence="5" id="KW-0472">Membrane</keyword>
<dbReference type="Pfam" id="PF02321">
    <property type="entry name" value="OEP"/>
    <property type="match status" value="2"/>
</dbReference>
<keyword evidence="3" id="KW-1134">Transmembrane beta strand</keyword>
<dbReference type="InterPro" id="IPR003423">
    <property type="entry name" value="OMP_efflux"/>
</dbReference>
<evidence type="ECO:0000313" key="7">
    <source>
        <dbReference type="EMBL" id="KAA6349282.1"/>
    </source>
</evidence>
<dbReference type="InterPro" id="IPR051906">
    <property type="entry name" value="TolC-like"/>
</dbReference>
<accession>A0A5J4STS7</accession>
<evidence type="ECO:0000256" key="1">
    <source>
        <dbReference type="ARBA" id="ARBA00004442"/>
    </source>
</evidence>
<dbReference type="EMBL" id="SNRY01000050">
    <property type="protein sequence ID" value="KAA6349291.1"/>
    <property type="molecule type" value="Genomic_DNA"/>
</dbReference>
<protein>
    <submittedName>
        <fullName evidence="7">Outer membrane efflux protein BepC</fullName>
    </submittedName>
</protein>
<dbReference type="GO" id="GO:0009279">
    <property type="term" value="C:cell outer membrane"/>
    <property type="evidence" value="ECO:0007669"/>
    <property type="project" value="UniProtKB-SubCell"/>
</dbReference>
<dbReference type="Gene3D" id="1.20.1600.10">
    <property type="entry name" value="Outer membrane efflux proteins (OEP)"/>
    <property type="match status" value="1"/>
</dbReference>
<comment type="subcellular location">
    <subcellularLocation>
        <location evidence="1">Cell outer membrane</location>
    </subcellularLocation>
</comment>
<sequence>MKRIIGSFIICITAGMAIAQSTGSAGFYFTLEDCLNYAMGNNYHYQSFKLSEKLQENIYEQSKKERLPSLNASLSENLNSSKGNEASWNGNYGLSAGVTLYQGGSITNTIKQNKLKKEQTSYQVLQYENNLTIQILQAFLTVLGNEELLNYQKAVLQASEEQQKQGLEQFKVGKILESDYLLLEAQLANDRNNLVNTEINRGNSLLTLKNLLSIQPDDEFQIISPDTSVILEMALLPDKNQVLNRAMQVLPDIRISDYTIEIAQIGVKLSKANYFPTISLNGRIGTGHSNDYVKFGNQLSNRFNEQIGISLSMPIYDNSRTKSRVTQSKIALQQAQLDRKQTELDILQNVTIEYQNVVSAYNKYQTTEVRQNAYAKTFEVYRTQFHAGAITAVDLLQQQNNYINVLNDYIQSKYEFLLKRKILDVYMGVRIN</sequence>
<keyword evidence="2" id="KW-0813">Transport</keyword>
<comment type="caution">
    <text evidence="7">The sequence shown here is derived from an EMBL/GenBank/DDBJ whole genome shotgun (WGS) entry which is preliminary data.</text>
</comment>
<dbReference type="GO" id="GO:1990281">
    <property type="term" value="C:efflux pump complex"/>
    <property type="evidence" value="ECO:0007669"/>
    <property type="project" value="TreeGrafter"/>
</dbReference>
<dbReference type="PANTHER" id="PTHR30026">
    <property type="entry name" value="OUTER MEMBRANE PROTEIN TOLC"/>
    <property type="match status" value="1"/>
</dbReference>
<evidence type="ECO:0000256" key="4">
    <source>
        <dbReference type="ARBA" id="ARBA00022692"/>
    </source>
</evidence>
<evidence type="ECO:0000256" key="2">
    <source>
        <dbReference type="ARBA" id="ARBA00022448"/>
    </source>
</evidence>
<evidence type="ECO:0000313" key="8">
    <source>
        <dbReference type="EMBL" id="KAA6349291.1"/>
    </source>
</evidence>
<keyword evidence="4" id="KW-0812">Transmembrane</keyword>
<keyword evidence="6" id="KW-0998">Cell outer membrane</keyword>
<proteinExistence type="predicted"/>
<evidence type="ECO:0000256" key="3">
    <source>
        <dbReference type="ARBA" id="ARBA00022452"/>
    </source>
</evidence>
<dbReference type="SUPFAM" id="SSF56954">
    <property type="entry name" value="Outer membrane efflux proteins (OEP)"/>
    <property type="match status" value="1"/>
</dbReference>
<dbReference type="GO" id="GO:0015288">
    <property type="term" value="F:porin activity"/>
    <property type="evidence" value="ECO:0007669"/>
    <property type="project" value="TreeGrafter"/>
</dbReference>
<dbReference type="AlphaFoldDB" id="A0A5J4STS7"/>
<dbReference type="PANTHER" id="PTHR30026:SF20">
    <property type="entry name" value="OUTER MEMBRANE PROTEIN TOLC"/>
    <property type="match status" value="1"/>
</dbReference>
<gene>
    <name evidence="7" type="ORF">EZS27_003286</name>
    <name evidence="8" type="ORF">EZS27_003295</name>
</gene>
<reference evidence="7" key="1">
    <citation type="submission" date="2019-03" db="EMBL/GenBank/DDBJ databases">
        <title>Single cell metagenomics reveals metabolic interactions within the superorganism composed of flagellate Streblomastix strix and complex community of Bacteroidetes bacteria on its surface.</title>
        <authorList>
            <person name="Treitli S.C."/>
            <person name="Kolisko M."/>
            <person name="Husnik F."/>
            <person name="Keeling P."/>
            <person name="Hampl V."/>
        </authorList>
    </citation>
    <scope>NUCLEOTIDE SEQUENCE</scope>
    <source>
        <strain evidence="7">STM</strain>
    </source>
</reference>
<name>A0A5J4STS7_9ZZZZ</name>